<organism evidence="1 2">
    <name type="scientific">Spiromyces aspiralis</name>
    <dbReference type="NCBI Taxonomy" id="68401"/>
    <lineage>
        <taxon>Eukaryota</taxon>
        <taxon>Fungi</taxon>
        <taxon>Fungi incertae sedis</taxon>
        <taxon>Zoopagomycota</taxon>
        <taxon>Kickxellomycotina</taxon>
        <taxon>Kickxellomycetes</taxon>
        <taxon>Kickxellales</taxon>
        <taxon>Kickxellaceae</taxon>
        <taxon>Spiromyces</taxon>
    </lineage>
</organism>
<protein>
    <submittedName>
        <fullName evidence="1">Ribosome assembly protein rrb1</fullName>
    </submittedName>
</protein>
<accession>A0ACC1HSS9</accession>
<reference evidence="1" key="1">
    <citation type="submission" date="2022-06" db="EMBL/GenBank/DDBJ databases">
        <title>Phylogenomic reconstructions and comparative analyses of Kickxellomycotina fungi.</title>
        <authorList>
            <person name="Reynolds N.K."/>
            <person name="Stajich J.E."/>
            <person name="Barry K."/>
            <person name="Grigoriev I.V."/>
            <person name="Crous P."/>
            <person name="Smith M.E."/>
        </authorList>
    </citation>
    <scope>NUCLEOTIDE SEQUENCE</scope>
    <source>
        <strain evidence="1">RSA 2271</strain>
    </source>
</reference>
<evidence type="ECO:0000313" key="2">
    <source>
        <dbReference type="Proteomes" id="UP001145114"/>
    </source>
</evidence>
<evidence type="ECO:0000313" key="1">
    <source>
        <dbReference type="EMBL" id="KAJ1678297.1"/>
    </source>
</evidence>
<proteinExistence type="predicted"/>
<dbReference type="Proteomes" id="UP001145114">
    <property type="component" value="Unassembled WGS sequence"/>
</dbReference>
<sequence length="447" mass="49587">MLVEAEGDDNANKDQDLKVYLPGDKLEKDEQLQVDNSAYHMLHSMNMHWPSLSFDVIPDTLGEDRSRYPHTMYLFTGSQAETSNHNDVTVMKLTHLHRTINDDREGSDIEDDEGDLDDDPVLESRTMRHEGGVNRVRVNANRERLWGATWSDRGKVFIWNLRGIVDALDTPGMTVPAGGTRPVFTVSAHRDEGFAMDWSPDGAGRLLTGDCSSMIYLTLPKQGGGFVTEAGSNRAFRAHQSSVEDIQWSPEEPSVFASCSADRTVRLWDIRMPQRNRAALAAEVHKEDVNVISWNRRVRYLLASGCDDGSFGVWDLRMWSAAASAGGSSNGGVINKPSPVASFNWNAGPITSIEWHPNDDSVLAVSGADDQLTLWDLSVEPDPEQQTNKTQQVIVGADGKTRKVPPQLLFIHQGQQDIKELHWHPQIPGVMVSTALSGFNVFKTISV</sequence>
<keyword evidence="2" id="KW-1185">Reference proteome</keyword>
<name>A0ACC1HSS9_9FUNG</name>
<gene>
    <name evidence="1" type="primary">rrb1</name>
    <name evidence="1" type="ORF">EV182_004353</name>
</gene>
<dbReference type="EMBL" id="JAMZIH010001318">
    <property type="protein sequence ID" value="KAJ1678297.1"/>
    <property type="molecule type" value="Genomic_DNA"/>
</dbReference>
<comment type="caution">
    <text evidence="1">The sequence shown here is derived from an EMBL/GenBank/DDBJ whole genome shotgun (WGS) entry which is preliminary data.</text>
</comment>